<keyword evidence="3" id="KW-0812">Transmembrane</keyword>
<keyword evidence="2" id="KW-0325">Glycoprotein</keyword>
<keyword evidence="3" id="KW-0472">Membrane</keyword>
<sequence>FNDKLLIYSPGVAISEQGLKDGNASLVLTDVHIAHEGDYVCGILYTPDKEERTVTLKVEAPPRLSVPDPLVTENEASELICNIDDYYPELISVWWLRDGVLQHDSQRNTTRKNEDGTFNTTSTYTLTPTDKDKNIWYACRVDHTALMEPLQTKFTLEFKPRRAEPSKVNIFLILFILALVALVILAVWVILWRKVAMISSHMNVLLMRCIL</sequence>
<dbReference type="Pfam" id="PF07654">
    <property type="entry name" value="C1-set"/>
    <property type="match status" value="1"/>
</dbReference>
<evidence type="ECO:0000256" key="2">
    <source>
        <dbReference type="ARBA" id="ARBA00023180"/>
    </source>
</evidence>
<dbReference type="CDD" id="cd00098">
    <property type="entry name" value="IgC1"/>
    <property type="match status" value="1"/>
</dbReference>
<dbReference type="Bgee" id="ENSLACG00000007255">
    <property type="expression patterns" value="Expressed in muscle tissue and 5 other cell types or tissues"/>
</dbReference>
<dbReference type="InterPro" id="IPR013783">
    <property type="entry name" value="Ig-like_fold"/>
</dbReference>
<dbReference type="FunCoup" id="H3AEX2">
    <property type="interactions" value="302"/>
</dbReference>
<dbReference type="Ensembl" id="ENSLACT00000008259.1">
    <property type="protein sequence ID" value="ENSLACP00000008193.1"/>
    <property type="gene ID" value="ENSLACG00000007255.1"/>
</dbReference>
<keyword evidence="1" id="KW-1015">Disulfide bond</keyword>
<proteinExistence type="predicted"/>
<dbReference type="InterPro" id="IPR003006">
    <property type="entry name" value="Ig/MHC_CS"/>
</dbReference>
<dbReference type="PANTHER" id="PTHR19971">
    <property type="entry name" value="SIGNAL-REGULATORY PROTEIN BETA"/>
    <property type="match status" value="1"/>
</dbReference>
<evidence type="ECO:0000313" key="6">
    <source>
        <dbReference type="Proteomes" id="UP000008672"/>
    </source>
</evidence>
<dbReference type="EMBL" id="AFYH01220598">
    <property type="status" value="NOT_ANNOTATED_CDS"/>
    <property type="molecule type" value="Genomic_DNA"/>
</dbReference>
<evidence type="ECO:0000256" key="1">
    <source>
        <dbReference type="ARBA" id="ARBA00023157"/>
    </source>
</evidence>
<dbReference type="InterPro" id="IPR003597">
    <property type="entry name" value="Ig_C1-set"/>
</dbReference>
<feature type="domain" description="Ig-like" evidence="4">
    <location>
        <begin position="62"/>
        <end position="155"/>
    </location>
</feature>
<evidence type="ECO:0000256" key="3">
    <source>
        <dbReference type="SAM" id="Phobius"/>
    </source>
</evidence>
<reference evidence="6" key="1">
    <citation type="submission" date="2011-08" db="EMBL/GenBank/DDBJ databases">
        <title>The draft genome of Latimeria chalumnae.</title>
        <authorList>
            <person name="Di Palma F."/>
            <person name="Alfoldi J."/>
            <person name="Johnson J."/>
            <person name="Berlin A."/>
            <person name="Gnerre S."/>
            <person name="Jaffe D."/>
            <person name="MacCallum I."/>
            <person name="Young S."/>
            <person name="Walker B.J."/>
            <person name="Lander E."/>
            <person name="Lindblad-Toh K."/>
        </authorList>
    </citation>
    <scope>NUCLEOTIDE SEQUENCE [LARGE SCALE GENOMIC DNA]</scope>
    <source>
        <strain evidence="6">Wild caught</strain>
    </source>
</reference>
<dbReference type="SMART" id="SM00407">
    <property type="entry name" value="IGc1"/>
    <property type="match status" value="1"/>
</dbReference>
<keyword evidence="3" id="KW-1133">Transmembrane helix</keyword>
<protein>
    <recommendedName>
        <fullName evidence="4">Ig-like domain-containing protein</fullName>
    </recommendedName>
</protein>
<dbReference type="InterPro" id="IPR051755">
    <property type="entry name" value="Ig-like_CS_Receptor"/>
</dbReference>
<dbReference type="InterPro" id="IPR036179">
    <property type="entry name" value="Ig-like_dom_sf"/>
</dbReference>
<reference evidence="5" key="2">
    <citation type="submission" date="2025-08" db="UniProtKB">
        <authorList>
            <consortium name="Ensembl"/>
        </authorList>
    </citation>
    <scope>IDENTIFICATION</scope>
</reference>
<dbReference type="Gene3D" id="2.60.40.10">
    <property type="entry name" value="Immunoglobulins"/>
    <property type="match status" value="2"/>
</dbReference>
<dbReference type="AlphaFoldDB" id="H3AEX2"/>
<dbReference type="InParanoid" id="H3AEX2"/>
<name>H3AEX2_LATCH</name>
<reference evidence="5" key="3">
    <citation type="submission" date="2025-09" db="UniProtKB">
        <authorList>
            <consortium name="Ensembl"/>
        </authorList>
    </citation>
    <scope>IDENTIFICATION</scope>
</reference>
<accession>H3AEX2</accession>
<dbReference type="PROSITE" id="PS50835">
    <property type="entry name" value="IG_LIKE"/>
    <property type="match status" value="1"/>
</dbReference>
<dbReference type="GeneTree" id="ENSGT00940000163348"/>
<keyword evidence="6" id="KW-1185">Reference proteome</keyword>
<dbReference type="OMA" id="CRNMETE"/>
<dbReference type="PROSITE" id="PS00290">
    <property type="entry name" value="IG_MHC"/>
    <property type="match status" value="1"/>
</dbReference>
<evidence type="ECO:0000313" key="5">
    <source>
        <dbReference type="Ensembl" id="ENSLACP00000008193.1"/>
    </source>
</evidence>
<dbReference type="InterPro" id="IPR007110">
    <property type="entry name" value="Ig-like_dom"/>
</dbReference>
<dbReference type="HOGENOM" id="CLU_1307372_0_0_1"/>
<dbReference type="SUPFAM" id="SSF48726">
    <property type="entry name" value="Immunoglobulin"/>
    <property type="match status" value="2"/>
</dbReference>
<feature type="transmembrane region" description="Helical" evidence="3">
    <location>
        <begin position="170"/>
        <end position="192"/>
    </location>
</feature>
<dbReference type="Proteomes" id="UP000008672">
    <property type="component" value="Unassembled WGS sequence"/>
</dbReference>
<evidence type="ECO:0000259" key="4">
    <source>
        <dbReference type="PROSITE" id="PS50835"/>
    </source>
</evidence>
<organism evidence="5 6">
    <name type="scientific">Latimeria chalumnae</name>
    <name type="common">Coelacanth</name>
    <dbReference type="NCBI Taxonomy" id="7897"/>
    <lineage>
        <taxon>Eukaryota</taxon>
        <taxon>Metazoa</taxon>
        <taxon>Chordata</taxon>
        <taxon>Craniata</taxon>
        <taxon>Vertebrata</taxon>
        <taxon>Euteleostomi</taxon>
        <taxon>Coelacanthiformes</taxon>
        <taxon>Coelacanthidae</taxon>
        <taxon>Latimeria</taxon>
    </lineage>
</organism>